<proteinExistence type="predicted"/>
<name>A0A0E3L9D8_9EURY</name>
<evidence type="ECO:0000313" key="3">
    <source>
        <dbReference type="Proteomes" id="UP000033111"/>
    </source>
</evidence>
<accession>A0A0E3L9D8</accession>
<dbReference type="KEGG" id="msw:MSSIT_3377"/>
<dbReference type="PATRIC" id="fig|1434120.4.peg.4377"/>
<dbReference type="HOGENOM" id="CLU_1192636_0_0_2"/>
<dbReference type="AlphaFoldDB" id="A0A0E3L9D8"/>
<dbReference type="EMBL" id="CP009506">
    <property type="protein sequence ID" value="AKB30096.1"/>
    <property type="molecule type" value="Genomic_DNA"/>
</dbReference>
<protein>
    <submittedName>
        <fullName evidence="2">Uncharacterized protein</fullName>
    </submittedName>
</protein>
<gene>
    <name evidence="2" type="ORF">MSSIT_3377</name>
</gene>
<dbReference type="Proteomes" id="UP000033111">
    <property type="component" value="Chromosome"/>
</dbReference>
<evidence type="ECO:0000313" key="2">
    <source>
        <dbReference type="EMBL" id="AKB30096.1"/>
    </source>
</evidence>
<keyword evidence="3" id="KW-1185">Reference proteome</keyword>
<evidence type="ECO:0000256" key="1">
    <source>
        <dbReference type="SAM" id="MobiDB-lite"/>
    </source>
</evidence>
<feature type="region of interest" description="Disordered" evidence="1">
    <location>
        <begin position="124"/>
        <end position="144"/>
    </location>
</feature>
<organism evidence="2 3">
    <name type="scientific">Methanosarcina siciliae T4/M</name>
    <dbReference type="NCBI Taxonomy" id="1434120"/>
    <lineage>
        <taxon>Archaea</taxon>
        <taxon>Methanobacteriati</taxon>
        <taxon>Methanobacteriota</taxon>
        <taxon>Stenosarchaea group</taxon>
        <taxon>Methanomicrobia</taxon>
        <taxon>Methanosarcinales</taxon>
        <taxon>Methanosarcinaceae</taxon>
        <taxon>Methanosarcina</taxon>
    </lineage>
</organism>
<sequence length="279" mass="31983">MYFQNNSDIGTLLLAMLLVYTVLMPAVSAEENLKTGDKPSEWEQGLIYALNSNTENLSTEDVIADYCKANRHKISMPKLDTASDENNSRTYQLKDGSNITFTNQGYFVIDNLIVEETKNNTFQLNNQKNTIQPSSQKSEMDSQSLVNPDYTSTLTHSVSEYNFLGWKLFTVTTEGYFGYDHKSVQPYHLDSWYVHNMPLNLWQISNWEDGENLTSNNTAEVYGQGNFHYGFEYRGNSITVQNYYIKVYLSCDQNGNYGTHYSITDLNQKLKIGPLNLEF</sequence>
<reference evidence="2 3" key="1">
    <citation type="submission" date="2014-07" db="EMBL/GenBank/DDBJ databases">
        <title>Methanogenic archaea and the global carbon cycle.</title>
        <authorList>
            <person name="Henriksen J.R."/>
            <person name="Luke J."/>
            <person name="Reinhart S."/>
            <person name="Benedict M.N."/>
            <person name="Youngblut N.D."/>
            <person name="Metcalf M.E."/>
            <person name="Whitaker R.J."/>
            <person name="Metcalf W.W."/>
        </authorList>
    </citation>
    <scope>NUCLEOTIDE SEQUENCE [LARGE SCALE GENOMIC DNA]</scope>
    <source>
        <strain evidence="2 3">T4/M</strain>
    </source>
</reference>